<reference evidence="4" key="1">
    <citation type="submission" date="2017-08" db="EMBL/GenBank/DDBJ databases">
        <authorList>
            <person name="Polle J.E."/>
            <person name="Barry K."/>
            <person name="Cushman J."/>
            <person name="Schmutz J."/>
            <person name="Tran D."/>
            <person name="Hathwaick L.T."/>
            <person name="Yim W.C."/>
            <person name="Jenkins J."/>
            <person name="Mckie-Krisberg Z.M."/>
            <person name="Prochnik S."/>
            <person name="Lindquist E."/>
            <person name="Dockter R.B."/>
            <person name="Adam C."/>
            <person name="Molina H."/>
            <person name="Bunkerborg J."/>
            <person name="Jin E."/>
            <person name="Buchheim M."/>
            <person name="Magnuson J."/>
        </authorList>
    </citation>
    <scope>NUCLEOTIDE SEQUENCE</scope>
    <source>
        <strain evidence="4">CCAP 19/18</strain>
    </source>
</reference>
<feature type="repeat" description="ANK" evidence="3">
    <location>
        <begin position="166"/>
        <end position="190"/>
    </location>
</feature>
<dbReference type="EMBL" id="MU070274">
    <property type="protein sequence ID" value="KAF5828597.1"/>
    <property type="molecule type" value="Genomic_DNA"/>
</dbReference>
<dbReference type="PROSITE" id="PS50088">
    <property type="entry name" value="ANK_REPEAT"/>
    <property type="match status" value="2"/>
</dbReference>
<organism evidence="4 5">
    <name type="scientific">Dunaliella salina</name>
    <name type="common">Green alga</name>
    <name type="synonym">Protococcus salinus</name>
    <dbReference type="NCBI Taxonomy" id="3046"/>
    <lineage>
        <taxon>Eukaryota</taxon>
        <taxon>Viridiplantae</taxon>
        <taxon>Chlorophyta</taxon>
        <taxon>core chlorophytes</taxon>
        <taxon>Chlorophyceae</taxon>
        <taxon>CS clade</taxon>
        <taxon>Chlamydomonadales</taxon>
        <taxon>Dunaliellaceae</taxon>
        <taxon>Dunaliella</taxon>
    </lineage>
</organism>
<evidence type="ECO:0000313" key="4">
    <source>
        <dbReference type="EMBL" id="KAF5828597.1"/>
    </source>
</evidence>
<dbReference type="SUPFAM" id="SSF48403">
    <property type="entry name" value="Ankyrin repeat"/>
    <property type="match status" value="1"/>
</dbReference>
<feature type="repeat" description="ANK" evidence="3">
    <location>
        <begin position="67"/>
        <end position="99"/>
    </location>
</feature>
<keyword evidence="2 3" id="KW-0040">ANK repeat</keyword>
<keyword evidence="5" id="KW-1185">Reference proteome</keyword>
<gene>
    <name evidence="4" type="ORF">DUNSADRAFT_17333</name>
</gene>
<dbReference type="InterPro" id="IPR036770">
    <property type="entry name" value="Ankyrin_rpt-contain_sf"/>
</dbReference>
<evidence type="ECO:0000256" key="3">
    <source>
        <dbReference type="PROSITE-ProRule" id="PRU00023"/>
    </source>
</evidence>
<dbReference type="Pfam" id="PF12796">
    <property type="entry name" value="Ank_2"/>
    <property type="match status" value="2"/>
</dbReference>
<evidence type="ECO:0000313" key="5">
    <source>
        <dbReference type="Proteomes" id="UP000815325"/>
    </source>
</evidence>
<name>A0ABQ7G1W0_DUNSA</name>
<evidence type="ECO:0000256" key="2">
    <source>
        <dbReference type="ARBA" id="ARBA00023043"/>
    </source>
</evidence>
<dbReference type="PANTHER" id="PTHR24171">
    <property type="entry name" value="ANKYRIN REPEAT DOMAIN-CONTAINING PROTEIN 39-RELATED"/>
    <property type="match status" value="1"/>
</dbReference>
<keyword evidence="1" id="KW-0677">Repeat</keyword>
<proteinExistence type="predicted"/>
<dbReference type="PROSITE" id="PS50297">
    <property type="entry name" value="ANK_REP_REGION"/>
    <property type="match status" value="2"/>
</dbReference>
<accession>A0ABQ7G1W0</accession>
<sequence>MFSGLLSVDARCEIEYWQEARNIVLEYLRSQEQQSVYEIIAAAAEADIAKVKKLIAWGVPPGSMDYDRRTALMVAAHENHAPVVKYLLDVGAPPNDQDAFGITAMYEAVRMGHSDVIEVLQKYDAKLGMDEDKTACILTESVIAGDVQQLRSLLKIGVEATWGDFDGRTPLHFAARESNIAAVEVLVEEGNACVDALDRFNRTPADYARKAGNGAIAEYLEALQREGKHAGWSQTRWYLHWQRARSKPQLTA</sequence>
<dbReference type="Proteomes" id="UP000815325">
    <property type="component" value="Unassembled WGS sequence"/>
</dbReference>
<dbReference type="SMART" id="SM00248">
    <property type="entry name" value="ANK"/>
    <property type="match status" value="3"/>
</dbReference>
<dbReference type="InterPro" id="IPR002110">
    <property type="entry name" value="Ankyrin_rpt"/>
</dbReference>
<dbReference type="Gene3D" id="1.25.40.20">
    <property type="entry name" value="Ankyrin repeat-containing domain"/>
    <property type="match status" value="2"/>
</dbReference>
<protein>
    <submittedName>
        <fullName evidence="4">Ankyrin repeat-containing domain protein</fullName>
    </submittedName>
</protein>
<comment type="caution">
    <text evidence="4">The sequence shown here is derived from an EMBL/GenBank/DDBJ whole genome shotgun (WGS) entry which is preliminary data.</text>
</comment>
<evidence type="ECO:0000256" key="1">
    <source>
        <dbReference type="ARBA" id="ARBA00022737"/>
    </source>
</evidence>